<name>A0AAX2H0H8_9FLAO</name>
<keyword evidence="3" id="KW-0326">Glycosidase</keyword>
<dbReference type="InterPro" id="IPR017853">
    <property type="entry name" value="GH"/>
</dbReference>
<accession>A0AAX2H0H8</accession>
<protein>
    <submittedName>
        <fullName evidence="7">Alpha-L-arabinofuranosidase</fullName>
    </submittedName>
</protein>
<feature type="domain" description="Glycosyl hydrolases family 39 N-terminal catalytic" evidence="5">
    <location>
        <begin position="155"/>
        <end position="277"/>
    </location>
</feature>
<organism evidence="7 9">
    <name type="scientific">Capnocytophaga haemolytica</name>
    <dbReference type="NCBI Taxonomy" id="45243"/>
    <lineage>
        <taxon>Bacteria</taxon>
        <taxon>Pseudomonadati</taxon>
        <taxon>Bacteroidota</taxon>
        <taxon>Flavobacteriia</taxon>
        <taxon>Flavobacteriales</taxon>
        <taxon>Flavobacteriaceae</taxon>
        <taxon>Capnocytophaga</taxon>
    </lineage>
</organism>
<dbReference type="Pfam" id="PF01229">
    <property type="entry name" value="Glyco_hydro_39"/>
    <property type="match status" value="1"/>
</dbReference>
<dbReference type="InterPro" id="IPR013780">
    <property type="entry name" value="Glyco_hydro_b"/>
</dbReference>
<reference evidence="7 9" key="2">
    <citation type="submission" date="2017-06" db="EMBL/GenBank/DDBJ databases">
        <authorList>
            <consortium name="Pathogen Informatics"/>
        </authorList>
    </citation>
    <scope>NUCLEOTIDE SEQUENCE [LARGE SCALE GENOMIC DNA]</scope>
    <source>
        <strain evidence="7 9">NCTC12947</strain>
    </source>
</reference>
<proteinExistence type="inferred from homology"/>
<dbReference type="KEGG" id="chg:AXF12_11110"/>
<reference evidence="6 8" key="1">
    <citation type="submission" date="2016-02" db="EMBL/GenBank/DDBJ databases">
        <authorList>
            <person name="Holder M.E."/>
            <person name="Ajami N.J."/>
            <person name="Petrosino J.F."/>
        </authorList>
    </citation>
    <scope>NUCLEOTIDE SEQUENCE [LARGE SCALE GENOMIC DNA]</scope>
    <source>
        <strain evidence="6 8">CCUG 32990</strain>
    </source>
</reference>
<evidence type="ECO:0000259" key="5">
    <source>
        <dbReference type="Pfam" id="PF01229"/>
    </source>
</evidence>
<dbReference type="SUPFAM" id="SSF51011">
    <property type="entry name" value="Glycosyl hydrolase domain"/>
    <property type="match status" value="1"/>
</dbReference>
<keyword evidence="8" id="KW-1185">Reference proteome</keyword>
<dbReference type="SUPFAM" id="SSF51445">
    <property type="entry name" value="(Trans)glycosidases"/>
    <property type="match status" value="1"/>
</dbReference>
<keyword evidence="4" id="KW-0732">Signal</keyword>
<evidence type="ECO:0000313" key="6">
    <source>
        <dbReference type="EMBL" id="AMD86010.1"/>
    </source>
</evidence>
<dbReference type="EMBL" id="LT906449">
    <property type="protein sequence ID" value="SNV14807.1"/>
    <property type="molecule type" value="Genomic_DNA"/>
</dbReference>
<sequence>MKHIIKYILAIFAVLALYACSTSSDENQPSIDANINFDSRFQVNGKAAEICFGGTISTYGRTAIAQPNGSIQLQRLQDIRLDGYRIPMKWNNGNIVSSAVEGPQNISGNEWISKLREIGAKVIIVIGGNHKNNDINPEDAANMVRYFKDRGTPIKEWIIGNEPSLDGLTIEQYCAMFNNIADAMKAVDPTIKVGGPAWASYDLNALRTFVQLSGTRADIVDYHHYAMGESFLDEAEALLQTRNYENEIREIRDMIKAELPEAEYRMEIQLGEYNWSFRRDNGYPGWKGDDRFYKAVTTVWAATVAGLFAKNGGRSFQYSDLNGALGLTFGNSEEATHFGKNINDPNPIYWGLFMFTGGNLFRHFGNEFVQATTTHNKVAIFASKSKNVVIINQSPNSAKTVHFNFDGLPRETVAEIWQTSHTNPFDPPVNKGTHPIRSGKLIYTLPAYSVTTLVIK</sequence>
<dbReference type="Proteomes" id="UP000215539">
    <property type="component" value="Chromosome 1"/>
</dbReference>
<dbReference type="InterPro" id="IPR049166">
    <property type="entry name" value="GH39_cat"/>
</dbReference>
<evidence type="ECO:0000256" key="3">
    <source>
        <dbReference type="ARBA" id="ARBA00023295"/>
    </source>
</evidence>
<keyword evidence="2" id="KW-0378">Hydrolase</keyword>
<dbReference type="Gene3D" id="3.20.20.80">
    <property type="entry name" value="Glycosidases"/>
    <property type="match status" value="1"/>
</dbReference>
<evidence type="ECO:0000313" key="9">
    <source>
        <dbReference type="Proteomes" id="UP000215539"/>
    </source>
</evidence>
<comment type="similarity">
    <text evidence="1">Belongs to the glycosyl hydrolase 39 family.</text>
</comment>
<evidence type="ECO:0000313" key="8">
    <source>
        <dbReference type="Proteomes" id="UP000065822"/>
    </source>
</evidence>
<evidence type="ECO:0000313" key="7">
    <source>
        <dbReference type="EMBL" id="SNV14807.1"/>
    </source>
</evidence>
<dbReference type="AlphaFoldDB" id="A0AAX2H0H8"/>
<evidence type="ECO:0000256" key="1">
    <source>
        <dbReference type="ARBA" id="ARBA00008875"/>
    </source>
</evidence>
<dbReference type="EMBL" id="CP014227">
    <property type="protein sequence ID" value="AMD86010.1"/>
    <property type="molecule type" value="Genomic_DNA"/>
</dbReference>
<evidence type="ECO:0000256" key="2">
    <source>
        <dbReference type="ARBA" id="ARBA00022801"/>
    </source>
</evidence>
<feature type="signal peptide" evidence="4">
    <location>
        <begin position="1"/>
        <end position="24"/>
    </location>
</feature>
<dbReference type="RefSeq" id="WP_066431238.1">
    <property type="nucleotide sequence ID" value="NZ_CP014227.1"/>
</dbReference>
<dbReference type="Gene3D" id="2.60.40.1180">
    <property type="entry name" value="Golgi alpha-mannosidase II"/>
    <property type="match status" value="1"/>
</dbReference>
<evidence type="ECO:0000256" key="4">
    <source>
        <dbReference type="SAM" id="SignalP"/>
    </source>
</evidence>
<dbReference type="Proteomes" id="UP000065822">
    <property type="component" value="Chromosome"/>
</dbReference>
<dbReference type="PROSITE" id="PS51257">
    <property type="entry name" value="PROKAR_LIPOPROTEIN"/>
    <property type="match status" value="1"/>
</dbReference>
<dbReference type="GO" id="GO:0016798">
    <property type="term" value="F:hydrolase activity, acting on glycosyl bonds"/>
    <property type="evidence" value="ECO:0007669"/>
    <property type="project" value="UniProtKB-KW"/>
</dbReference>
<gene>
    <name evidence="6" type="ORF">AXF12_11110</name>
    <name evidence="7" type="ORF">SAMEA44541418_01925</name>
</gene>
<feature type="chain" id="PRO_5044016149" evidence="4">
    <location>
        <begin position="25"/>
        <end position="456"/>
    </location>
</feature>